<dbReference type="AlphaFoldDB" id="A0AAD9ZFI9"/>
<gene>
    <name evidence="2" type="ORF">Dsin_033029</name>
</gene>
<organism evidence="2 3">
    <name type="scientific">Dipteronia sinensis</name>
    <dbReference type="NCBI Taxonomy" id="43782"/>
    <lineage>
        <taxon>Eukaryota</taxon>
        <taxon>Viridiplantae</taxon>
        <taxon>Streptophyta</taxon>
        <taxon>Embryophyta</taxon>
        <taxon>Tracheophyta</taxon>
        <taxon>Spermatophyta</taxon>
        <taxon>Magnoliopsida</taxon>
        <taxon>eudicotyledons</taxon>
        <taxon>Gunneridae</taxon>
        <taxon>Pentapetalae</taxon>
        <taxon>rosids</taxon>
        <taxon>malvids</taxon>
        <taxon>Sapindales</taxon>
        <taxon>Sapindaceae</taxon>
        <taxon>Hippocastanoideae</taxon>
        <taxon>Acereae</taxon>
        <taxon>Dipteronia</taxon>
    </lineage>
</organism>
<keyword evidence="3" id="KW-1185">Reference proteome</keyword>
<accession>A0AAD9ZFI9</accession>
<proteinExistence type="predicted"/>
<evidence type="ECO:0000313" key="2">
    <source>
        <dbReference type="EMBL" id="KAK3175456.1"/>
    </source>
</evidence>
<evidence type="ECO:0000313" key="3">
    <source>
        <dbReference type="Proteomes" id="UP001281410"/>
    </source>
</evidence>
<name>A0AAD9ZFI9_9ROSI</name>
<sequence>MGSGVYAAGSGVYYCYSRLNSDIGVRRDVAKVAVEWLVSLAPVKRLVPIAPPAPAPAPAPAPVATSLKIMHPLLRRGEMKTPPVTPTPASRRHQSPLF</sequence>
<dbReference type="Proteomes" id="UP001281410">
    <property type="component" value="Unassembled WGS sequence"/>
</dbReference>
<comment type="caution">
    <text evidence="2">The sequence shown here is derived from an EMBL/GenBank/DDBJ whole genome shotgun (WGS) entry which is preliminary data.</text>
</comment>
<dbReference type="EMBL" id="JANJYJ010000470">
    <property type="protein sequence ID" value="KAK3175456.1"/>
    <property type="molecule type" value="Genomic_DNA"/>
</dbReference>
<reference evidence="2" key="1">
    <citation type="journal article" date="2023" name="Plant J.">
        <title>Genome sequences and population genomics provide insights into the demographic history, inbreeding, and mutation load of two 'living fossil' tree species of Dipteronia.</title>
        <authorList>
            <person name="Feng Y."/>
            <person name="Comes H.P."/>
            <person name="Chen J."/>
            <person name="Zhu S."/>
            <person name="Lu R."/>
            <person name="Zhang X."/>
            <person name="Li P."/>
            <person name="Qiu J."/>
            <person name="Olsen K.M."/>
            <person name="Qiu Y."/>
        </authorList>
    </citation>
    <scope>NUCLEOTIDE SEQUENCE</scope>
    <source>
        <strain evidence="2">NBL</strain>
    </source>
</reference>
<evidence type="ECO:0000256" key="1">
    <source>
        <dbReference type="SAM" id="MobiDB-lite"/>
    </source>
</evidence>
<protein>
    <submittedName>
        <fullName evidence="2">Uncharacterized protein</fullName>
    </submittedName>
</protein>
<feature type="region of interest" description="Disordered" evidence="1">
    <location>
        <begin position="77"/>
        <end position="98"/>
    </location>
</feature>